<dbReference type="InterPro" id="IPR027417">
    <property type="entry name" value="P-loop_NTPase"/>
</dbReference>
<dbReference type="Pfam" id="PF13654">
    <property type="entry name" value="AAA_32"/>
    <property type="match status" value="1"/>
</dbReference>
<comment type="catalytic activity">
    <reaction evidence="2">
        <text>Hydrolysis of proteins in presence of ATP.</text>
        <dbReference type="EC" id="3.4.21.53"/>
    </reaction>
</comment>
<evidence type="ECO:0000256" key="2">
    <source>
        <dbReference type="PROSITE-ProRule" id="PRU01122"/>
    </source>
</evidence>
<gene>
    <name evidence="4" type="ORF">NCTC12871_01586</name>
</gene>
<keyword evidence="2" id="KW-0720">Serine protease</keyword>
<dbReference type="Proteomes" id="UP000279799">
    <property type="component" value="Chromosome"/>
</dbReference>
<dbReference type="InterPro" id="IPR020568">
    <property type="entry name" value="Ribosomal_Su5_D2-typ_SF"/>
</dbReference>
<evidence type="ECO:0000313" key="5">
    <source>
        <dbReference type="Proteomes" id="UP000279799"/>
    </source>
</evidence>
<dbReference type="GO" id="GO:0004252">
    <property type="term" value="F:serine-type endopeptidase activity"/>
    <property type="evidence" value="ECO:0007669"/>
    <property type="project" value="UniProtKB-UniRule"/>
</dbReference>
<name>A0A448TVW0_9PAST</name>
<dbReference type="Gene3D" id="3.30.230.10">
    <property type="match status" value="1"/>
</dbReference>
<feature type="active site" evidence="2">
    <location>
        <position position="492"/>
    </location>
</feature>
<dbReference type="InterPro" id="IPR027065">
    <property type="entry name" value="Lon_Prtase"/>
</dbReference>
<dbReference type="InterPro" id="IPR014721">
    <property type="entry name" value="Ribsml_uS5_D2-typ_fold_subgr"/>
</dbReference>
<reference evidence="4 5" key="1">
    <citation type="submission" date="2018-12" db="EMBL/GenBank/DDBJ databases">
        <authorList>
            <consortium name="Pathogen Informatics"/>
        </authorList>
    </citation>
    <scope>NUCLEOTIDE SEQUENCE [LARGE SCALE GENOMIC DNA]</scope>
    <source>
        <strain evidence="4 5">NCTC12871</strain>
    </source>
</reference>
<keyword evidence="5" id="KW-1185">Reference proteome</keyword>
<keyword evidence="2" id="KW-0378">Hydrolase</keyword>
<dbReference type="EC" id="3.4.21.53" evidence="2"/>
<sequence length="589" mass="66775">MKTPSVDKQKDTVRAQGRHRYQLNVADLAPNIEDFPLTEFPNELNFFSFQSQSKQVLEEFLQLDTQRLLVLQTENMAEYAPFVEGFIESFYQKNHATKIDKFYYQSERTETGQTVFTRATQSQAPEVVTGLYIDSARLFGKLYFDEKHQQGSIQLGMVQEASGGVLMLNVAEFLNNFRLWQRLKSLLVTQNFVWQGEDMQGYFPYEIADYPLNLKVILFGTREELASFHDAELNLYHLADYSELEQVINLTQSDNANKWFWWVQCLADAQEKRIENDAINLLYQQFVRETESKNWVSLSPWRIAKIFQQSAFKQEQDVLDKEMLRQYFIHKDKQQSQLREQSYQAILQDQVYIATDGEVVGQINGLSVVEYAGVPKTFGEPVRISCLVQFGDGEVIDIERKNELAGNVHSKGLMIAESCLANVLHLPAQLPFSATVAFEQSYGEIDGDSASLACFLSLVSSLADEPLPQSIAVTGAIDQFGCVHTVGGVNDKVEGFFAICKARGLTGKQGVIIPKATLEQLSLSDELQQAVADNAFSLWAVSDINQACEIMFEQPLLDEKLTGSLVDKIHHRFGENSDKGGLFARLFRR</sequence>
<comment type="similarity">
    <text evidence="2">Belongs to the peptidase S16 family.</text>
</comment>
<dbReference type="PRINTS" id="PR00830">
    <property type="entry name" value="ENDOLAPTASE"/>
</dbReference>
<dbReference type="OrthoDB" id="9758568at2"/>
<dbReference type="GO" id="GO:0004176">
    <property type="term" value="F:ATP-dependent peptidase activity"/>
    <property type="evidence" value="ECO:0007669"/>
    <property type="project" value="UniProtKB-UniRule"/>
</dbReference>
<dbReference type="GO" id="GO:0030163">
    <property type="term" value="P:protein catabolic process"/>
    <property type="evidence" value="ECO:0007669"/>
    <property type="project" value="InterPro"/>
</dbReference>
<protein>
    <recommendedName>
        <fullName evidence="2">endopeptidase La</fullName>
        <ecNumber evidence="2">3.4.21.53</ecNumber>
    </recommendedName>
</protein>
<feature type="domain" description="Lon proteolytic" evidence="3">
    <location>
        <begin position="357"/>
        <end position="554"/>
    </location>
</feature>
<dbReference type="Gene3D" id="3.40.50.300">
    <property type="entry name" value="P-loop containing nucleotide triphosphate hydrolases"/>
    <property type="match status" value="1"/>
</dbReference>
<evidence type="ECO:0000259" key="3">
    <source>
        <dbReference type="PROSITE" id="PS51786"/>
    </source>
</evidence>
<dbReference type="InterPro" id="IPR008269">
    <property type="entry name" value="Lon_proteolytic"/>
</dbReference>
<dbReference type="AlphaFoldDB" id="A0A448TVW0"/>
<dbReference type="GO" id="GO:0005524">
    <property type="term" value="F:ATP binding"/>
    <property type="evidence" value="ECO:0007669"/>
    <property type="project" value="InterPro"/>
</dbReference>
<proteinExistence type="inferred from homology"/>
<dbReference type="InterPro" id="IPR041699">
    <property type="entry name" value="AAA_32"/>
</dbReference>
<dbReference type="PROSITE" id="PS51786">
    <property type="entry name" value="LON_PROTEOLYTIC"/>
    <property type="match status" value="1"/>
</dbReference>
<dbReference type="RefSeq" id="WP_126600517.1">
    <property type="nucleotide sequence ID" value="NZ_LR134510.1"/>
</dbReference>
<dbReference type="EMBL" id="LR134510">
    <property type="protein sequence ID" value="VEJ10078.1"/>
    <property type="molecule type" value="Genomic_DNA"/>
</dbReference>
<evidence type="ECO:0000256" key="1">
    <source>
        <dbReference type="ARBA" id="ARBA00022670"/>
    </source>
</evidence>
<dbReference type="Pfam" id="PF05362">
    <property type="entry name" value="Lon_C"/>
    <property type="match status" value="1"/>
</dbReference>
<organism evidence="4 5">
    <name type="scientific">Actinobacillus delphinicola</name>
    <dbReference type="NCBI Taxonomy" id="51161"/>
    <lineage>
        <taxon>Bacteria</taxon>
        <taxon>Pseudomonadati</taxon>
        <taxon>Pseudomonadota</taxon>
        <taxon>Gammaproteobacteria</taxon>
        <taxon>Pasteurellales</taxon>
        <taxon>Pasteurellaceae</taxon>
        <taxon>Actinobacillus</taxon>
    </lineage>
</organism>
<dbReference type="GO" id="GO:0006508">
    <property type="term" value="P:proteolysis"/>
    <property type="evidence" value="ECO:0007669"/>
    <property type="project" value="UniProtKB-KW"/>
</dbReference>
<dbReference type="SUPFAM" id="SSF54211">
    <property type="entry name" value="Ribosomal protein S5 domain 2-like"/>
    <property type="match status" value="1"/>
</dbReference>
<dbReference type="PANTHER" id="PTHR10046">
    <property type="entry name" value="ATP DEPENDENT LON PROTEASE FAMILY MEMBER"/>
    <property type="match status" value="1"/>
</dbReference>
<dbReference type="KEGG" id="adp:NCTC12871_01586"/>
<evidence type="ECO:0000313" key="4">
    <source>
        <dbReference type="EMBL" id="VEJ10078.1"/>
    </source>
</evidence>
<feature type="active site" evidence="2">
    <location>
        <position position="449"/>
    </location>
</feature>
<keyword evidence="1 2" id="KW-0645">Protease</keyword>
<accession>A0A448TVW0</accession>